<dbReference type="SMART" id="SM00052">
    <property type="entry name" value="EAL"/>
    <property type="match status" value="1"/>
</dbReference>
<evidence type="ECO:0000259" key="3">
    <source>
        <dbReference type="PROSITE" id="PS50110"/>
    </source>
</evidence>
<evidence type="ECO:0000313" key="8">
    <source>
        <dbReference type="Proteomes" id="UP000323522"/>
    </source>
</evidence>
<dbReference type="PROSITE" id="PS50887">
    <property type="entry name" value="GGDEF"/>
    <property type="match status" value="1"/>
</dbReference>
<sequence length="616" mass="68515">MTTAPDRAPPKILLVDDTPQNIALLEDTLSAFEADLLAATSGERALELAGRLHPDLILLDVMMPPGIDGFETCRRLKADPATADIPVIFVTARSDDVATGFAAGGADYITKPIVAGEVRARVHHQLERRGLLQSLRRLNRELEDRVRERTAELTRTNLQLRQEVRERRYMQDRLNYLASHDFVTRLHNRQALDAQVSERLARLQLEAGPPPAHGLANGPVLMLIDIDQFRRVNDSCGCIAGDELLRQFADLLAGLVGREDFLARLGADQFALLAEDHGGDAGAGLARLILAAIERFLFCWNGQDFRLQATLAIVPLEPALPSFDALMQRADETALRVRREGGDRSVPHWYRAGGLAQGGPHEDAGWALTLMDALRHDRLCIHFQRLQPLAPGERTLRIEALVRLIDATSGALIEPGRFIAPAERFQLVGQIDRWMLRHVLALLGAEPALRQRIDQVTLNLSAVTLREPGLAEEIITLLARHQVRPEQLCFEITETASIASLAQARQFMQQLRAHGCRFSLDDFGSGYASFAHLRELPFDTLKIDGLFVRHMDEDADSRAMVRSMVEMARQLDKPVVAEFVESEPVARLLAELGVQWAQGYHFHRPEPLTVEALAAA</sequence>
<evidence type="ECO:0000313" key="7">
    <source>
        <dbReference type="EMBL" id="QEN02075.1"/>
    </source>
</evidence>
<dbReference type="PROSITE" id="PS50883">
    <property type="entry name" value="EAL"/>
    <property type="match status" value="1"/>
</dbReference>
<dbReference type="SUPFAM" id="SSF52172">
    <property type="entry name" value="CheY-like"/>
    <property type="match status" value="1"/>
</dbReference>
<dbReference type="RefSeq" id="WP_149504707.1">
    <property type="nucleotide sequence ID" value="NZ_CP035708.1"/>
</dbReference>
<feature type="domain" description="Response regulatory" evidence="3">
    <location>
        <begin position="11"/>
        <end position="126"/>
    </location>
</feature>
<organism evidence="7 8">
    <name type="scientific">Sphaerotilus sulfidivorans</name>
    <dbReference type="NCBI Taxonomy" id="639200"/>
    <lineage>
        <taxon>Bacteria</taxon>
        <taxon>Pseudomonadati</taxon>
        <taxon>Pseudomonadota</taxon>
        <taxon>Betaproteobacteria</taxon>
        <taxon>Burkholderiales</taxon>
        <taxon>Sphaerotilaceae</taxon>
        <taxon>Sphaerotilus</taxon>
    </lineage>
</organism>
<evidence type="ECO:0000256" key="2">
    <source>
        <dbReference type="SAM" id="Coils"/>
    </source>
</evidence>
<dbReference type="PANTHER" id="PTHR33121:SF23">
    <property type="entry name" value="CYCLIC DI-GMP PHOSPHODIESTERASE PDEB"/>
    <property type="match status" value="1"/>
</dbReference>
<protein>
    <submittedName>
        <fullName evidence="6">Diguanylate cyclase (GGDEF)-like protein</fullName>
    </submittedName>
    <submittedName>
        <fullName evidence="7">EAL domain-containing protein</fullName>
    </submittedName>
</protein>
<reference evidence="7 8" key="1">
    <citation type="submission" date="2019-02" db="EMBL/GenBank/DDBJ databases">
        <title>Complete Genome Sequence and Methylome Analysis of Sphaerotilus natans subsp. sulfidivorans D-507.</title>
        <authorList>
            <person name="Fomenkov A."/>
            <person name="Gridneva E."/>
            <person name="Smolyakov D."/>
            <person name="Dubinina G."/>
            <person name="Vincze T."/>
            <person name="Grabovich M."/>
            <person name="Roberts R.J."/>
        </authorList>
    </citation>
    <scope>NUCLEOTIDE SEQUENCE [LARGE SCALE GENOMIC DNA]</scope>
    <source>
        <strain evidence="7 8">D-507</strain>
    </source>
</reference>
<dbReference type="NCBIfam" id="TIGR00254">
    <property type="entry name" value="GGDEF"/>
    <property type="match status" value="1"/>
</dbReference>
<feature type="domain" description="GGDEF" evidence="5">
    <location>
        <begin position="217"/>
        <end position="351"/>
    </location>
</feature>
<dbReference type="InterPro" id="IPR001633">
    <property type="entry name" value="EAL_dom"/>
</dbReference>
<accession>A0A5C1Q229</accession>
<evidence type="ECO:0000313" key="6">
    <source>
        <dbReference type="EMBL" id="MET3603097.1"/>
    </source>
</evidence>
<dbReference type="InterPro" id="IPR001789">
    <property type="entry name" value="Sig_transdc_resp-reg_receiver"/>
</dbReference>
<dbReference type="SUPFAM" id="SSF141868">
    <property type="entry name" value="EAL domain-like"/>
    <property type="match status" value="1"/>
</dbReference>
<dbReference type="Proteomes" id="UP001549111">
    <property type="component" value="Unassembled WGS sequence"/>
</dbReference>
<dbReference type="InterPro" id="IPR035919">
    <property type="entry name" value="EAL_sf"/>
</dbReference>
<feature type="coiled-coil region" evidence="2">
    <location>
        <begin position="132"/>
        <end position="159"/>
    </location>
</feature>
<dbReference type="Pfam" id="PF00990">
    <property type="entry name" value="GGDEF"/>
    <property type="match status" value="1"/>
</dbReference>
<dbReference type="Pfam" id="PF00563">
    <property type="entry name" value="EAL"/>
    <property type="match status" value="1"/>
</dbReference>
<keyword evidence="2" id="KW-0175">Coiled coil</keyword>
<dbReference type="GO" id="GO:0071111">
    <property type="term" value="F:cyclic-guanylate-specific phosphodiesterase activity"/>
    <property type="evidence" value="ECO:0007669"/>
    <property type="project" value="InterPro"/>
</dbReference>
<dbReference type="PANTHER" id="PTHR33121">
    <property type="entry name" value="CYCLIC DI-GMP PHOSPHODIESTERASE PDEF"/>
    <property type="match status" value="1"/>
</dbReference>
<evidence type="ECO:0000256" key="1">
    <source>
        <dbReference type="PROSITE-ProRule" id="PRU00169"/>
    </source>
</evidence>
<dbReference type="Proteomes" id="UP000323522">
    <property type="component" value="Chromosome"/>
</dbReference>
<dbReference type="InterPro" id="IPR050706">
    <property type="entry name" value="Cyclic-di-GMP_PDE-like"/>
</dbReference>
<evidence type="ECO:0000259" key="4">
    <source>
        <dbReference type="PROSITE" id="PS50883"/>
    </source>
</evidence>
<reference evidence="6 9" key="2">
    <citation type="submission" date="2024-06" db="EMBL/GenBank/DDBJ databases">
        <title>Genomic Encyclopedia of Type Strains, Phase IV (KMG-IV): sequencing the most valuable type-strain genomes for metagenomic binning, comparative biology and taxonomic classification.</title>
        <authorList>
            <person name="Goeker M."/>
        </authorList>
    </citation>
    <scope>NUCLEOTIDE SEQUENCE [LARGE SCALE GENOMIC DNA]</scope>
    <source>
        <strain evidence="6 9">D-501</strain>
    </source>
</reference>
<dbReference type="CDD" id="cd01948">
    <property type="entry name" value="EAL"/>
    <property type="match status" value="1"/>
</dbReference>
<dbReference type="InterPro" id="IPR043128">
    <property type="entry name" value="Rev_trsase/Diguanyl_cyclase"/>
</dbReference>
<dbReference type="InterPro" id="IPR000160">
    <property type="entry name" value="GGDEF_dom"/>
</dbReference>
<dbReference type="KEGG" id="snn:EWH46_15745"/>
<dbReference type="Gene3D" id="3.40.50.2300">
    <property type="match status" value="1"/>
</dbReference>
<keyword evidence="1" id="KW-0597">Phosphoprotein</keyword>
<dbReference type="EMBL" id="CP035708">
    <property type="protein sequence ID" value="QEN02075.1"/>
    <property type="molecule type" value="Genomic_DNA"/>
</dbReference>
<gene>
    <name evidence="6" type="ORF">ABIC99_000881</name>
    <name evidence="7" type="ORF">EWH46_15745</name>
</gene>
<dbReference type="Gene3D" id="3.20.20.450">
    <property type="entry name" value="EAL domain"/>
    <property type="match status" value="1"/>
</dbReference>
<feature type="domain" description="EAL" evidence="4">
    <location>
        <begin position="363"/>
        <end position="616"/>
    </location>
</feature>
<dbReference type="Gene3D" id="3.30.70.270">
    <property type="match status" value="1"/>
</dbReference>
<evidence type="ECO:0000313" key="9">
    <source>
        <dbReference type="Proteomes" id="UP001549111"/>
    </source>
</evidence>
<dbReference type="CDD" id="cd01949">
    <property type="entry name" value="GGDEF"/>
    <property type="match status" value="1"/>
</dbReference>
<dbReference type="InterPro" id="IPR029787">
    <property type="entry name" value="Nucleotide_cyclase"/>
</dbReference>
<dbReference type="SMART" id="SM00448">
    <property type="entry name" value="REC"/>
    <property type="match status" value="1"/>
</dbReference>
<dbReference type="PROSITE" id="PS50110">
    <property type="entry name" value="RESPONSE_REGULATORY"/>
    <property type="match status" value="1"/>
</dbReference>
<dbReference type="SMART" id="SM00267">
    <property type="entry name" value="GGDEF"/>
    <property type="match status" value="1"/>
</dbReference>
<name>A0A5C1Q229_9BURK</name>
<dbReference type="InterPro" id="IPR011006">
    <property type="entry name" value="CheY-like_superfamily"/>
</dbReference>
<dbReference type="OrthoDB" id="9813903at2"/>
<dbReference type="CDD" id="cd19920">
    <property type="entry name" value="REC_PA4781-like"/>
    <property type="match status" value="1"/>
</dbReference>
<dbReference type="SUPFAM" id="SSF55073">
    <property type="entry name" value="Nucleotide cyclase"/>
    <property type="match status" value="1"/>
</dbReference>
<proteinExistence type="predicted"/>
<feature type="modified residue" description="4-aspartylphosphate" evidence="1">
    <location>
        <position position="60"/>
    </location>
</feature>
<evidence type="ECO:0000259" key="5">
    <source>
        <dbReference type="PROSITE" id="PS50887"/>
    </source>
</evidence>
<dbReference type="GO" id="GO:0000160">
    <property type="term" value="P:phosphorelay signal transduction system"/>
    <property type="evidence" value="ECO:0007669"/>
    <property type="project" value="InterPro"/>
</dbReference>
<dbReference type="AlphaFoldDB" id="A0A5C1Q229"/>
<dbReference type="Pfam" id="PF00072">
    <property type="entry name" value="Response_reg"/>
    <property type="match status" value="1"/>
</dbReference>
<keyword evidence="9" id="KW-1185">Reference proteome</keyword>
<dbReference type="EMBL" id="JBEPLS010000002">
    <property type="protein sequence ID" value="MET3603097.1"/>
    <property type="molecule type" value="Genomic_DNA"/>
</dbReference>